<dbReference type="Proteomes" id="UP000315312">
    <property type="component" value="Unassembled WGS sequence"/>
</dbReference>
<dbReference type="PANTHER" id="PTHR13194:SF19">
    <property type="entry name" value="NAD(P)-BINDING ROSSMANN-FOLD SUPERFAMILY PROTEIN"/>
    <property type="match status" value="1"/>
</dbReference>
<evidence type="ECO:0000313" key="4">
    <source>
        <dbReference type="Proteomes" id="UP000315312"/>
    </source>
</evidence>
<proteinExistence type="inferred from homology"/>
<accession>A0A562KDR7</accession>
<feature type="domain" description="NADH:ubiquinone oxidoreductase intermediate-associated protein 30" evidence="2">
    <location>
        <begin position="20"/>
        <end position="169"/>
    </location>
</feature>
<protein>
    <submittedName>
        <fullName evidence="3">Complex I intermediate-associated protein 30 (CIA30)</fullName>
    </submittedName>
</protein>
<dbReference type="InterPro" id="IPR039131">
    <property type="entry name" value="NDUFAF1"/>
</dbReference>
<comment type="caution">
    <text evidence="3">The sequence shown here is derived from an EMBL/GenBank/DDBJ whole genome shotgun (WGS) entry which is preliminary data.</text>
</comment>
<dbReference type="InterPro" id="IPR013857">
    <property type="entry name" value="NADH-UbQ_OxRdtase-assoc_prot30"/>
</dbReference>
<evidence type="ECO:0000313" key="3">
    <source>
        <dbReference type="EMBL" id="TWH93568.1"/>
    </source>
</evidence>
<keyword evidence="4" id="KW-1185">Reference proteome</keyword>
<dbReference type="PANTHER" id="PTHR13194">
    <property type="entry name" value="COMPLEX I INTERMEDIATE-ASSOCIATED PROTEIN 30"/>
    <property type="match status" value="1"/>
</dbReference>
<evidence type="ECO:0000256" key="1">
    <source>
        <dbReference type="ARBA" id="ARBA00007884"/>
    </source>
</evidence>
<sequence>MKFLIILVLTPFIMNDFLLFDFNEKTNPREWRIIDDVVMGGISDGKFKIDENGNGMFFGRVSTENNGGFSSVRYQMKTKDINGFSKVSIRLKGDGKNYQFRIKDDINSYYSYITTFETSGEWETITLNLKDLYPSFRGQTLNLPNFDGKFLEEIVFLIGNKKDESFELKLDKIELVK</sequence>
<reference evidence="3 4" key="1">
    <citation type="journal article" date="2015" name="Stand. Genomic Sci.">
        <title>Genomic Encyclopedia of Bacterial and Archaeal Type Strains, Phase III: the genomes of soil and plant-associated and newly described type strains.</title>
        <authorList>
            <person name="Whitman W.B."/>
            <person name="Woyke T."/>
            <person name="Klenk H.P."/>
            <person name="Zhou Y."/>
            <person name="Lilburn T.G."/>
            <person name="Beck B.J."/>
            <person name="De Vos P."/>
            <person name="Vandamme P."/>
            <person name="Eisen J.A."/>
            <person name="Garrity G."/>
            <person name="Hugenholtz P."/>
            <person name="Kyrpides N.C."/>
        </authorList>
    </citation>
    <scope>NUCLEOTIDE SEQUENCE [LARGE SCALE GENOMIC DNA]</scope>
    <source>
        <strain evidence="3 4">CGMCC 1.6844</strain>
    </source>
</reference>
<organism evidence="3 4">
    <name type="scientific">Flavobacterium cheniae</name>
    <dbReference type="NCBI Taxonomy" id="295428"/>
    <lineage>
        <taxon>Bacteria</taxon>
        <taxon>Pseudomonadati</taxon>
        <taxon>Bacteroidota</taxon>
        <taxon>Flavobacteriia</taxon>
        <taxon>Flavobacteriales</taxon>
        <taxon>Flavobacteriaceae</taxon>
        <taxon>Flavobacterium</taxon>
    </lineage>
</organism>
<evidence type="ECO:0000259" key="2">
    <source>
        <dbReference type="Pfam" id="PF08547"/>
    </source>
</evidence>
<dbReference type="Gene3D" id="2.60.120.430">
    <property type="entry name" value="Galactose-binding lectin"/>
    <property type="match status" value="1"/>
</dbReference>
<name>A0A562KDR7_9FLAO</name>
<dbReference type="AlphaFoldDB" id="A0A562KDR7"/>
<dbReference type="EMBL" id="VLKM01000008">
    <property type="protein sequence ID" value="TWH93568.1"/>
    <property type="molecule type" value="Genomic_DNA"/>
</dbReference>
<dbReference type="InterPro" id="IPR008979">
    <property type="entry name" value="Galactose-bd-like_sf"/>
</dbReference>
<dbReference type="RefSeq" id="WP_199757204.1">
    <property type="nucleotide sequence ID" value="NZ_SNZC01000005.1"/>
</dbReference>
<dbReference type="Pfam" id="PF08547">
    <property type="entry name" value="CIA30"/>
    <property type="match status" value="1"/>
</dbReference>
<dbReference type="SUPFAM" id="SSF49785">
    <property type="entry name" value="Galactose-binding domain-like"/>
    <property type="match status" value="1"/>
</dbReference>
<gene>
    <name evidence="3" type="ORF">IP97_02086</name>
</gene>
<comment type="similarity">
    <text evidence="1">Belongs to the CIA30 family.</text>
</comment>